<dbReference type="GO" id="GO:0009423">
    <property type="term" value="P:chorismate biosynthetic process"/>
    <property type="evidence" value="ECO:0007669"/>
    <property type="project" value="TreeGrafter"/>
</dbReference>
<accession>A0A833JCD6</accession>
<name>A0A833JCD6_9BACT</name>
<dbReference type="InterPro" id="IPR022893">
    <property type="entry name" value="Shikimate_DH_fam"/>
</dbReference>
<dbReference type="SUPFAM" id="SSF53223">
    <property type="entry name" value="Aminoacid dehydrogenase-like, N-terminal domain"/>
    <property type="match status" value="1"/>
</dbReference>
<dbReference type="InterPro" id="IPR013708">
    <property type="entry name" value="Shikimate_DH-bd_N"/>
</dbReference>
<keyword evidence="6" id="KW-1185">Reference proteome</keyword>
<reference evidence="5 6" key="1">
    <citation type="submission" date="2019-10" db="EMBL/GenBank/DDBJ databases">
        <title>New genus of Silvanigrellaceae.</title>
        <authorList>
            <person name="Pitt A."/>
            <person name="Hahn M.W."/>
        </authorList>
    </citation>
    <scope>NUCLEOTIDE SEQUENCE [LARGE SCALE GENOMIC DNA]</scope>
    <source>
        <strain evidence="5 6">33A1-SZDP</strain>
    </source>
</reference>
<evidence type="ECO:0000313" key="6">
    <source>
        <dbReference type="Proteomes" id="UP000442694"/>
    </source>
</evidence>
<organism evidence="5 6">
    <name type="scientific">Fluviispira multicolorata</name>
    <dbReference type="NCBI Taxonomy" id="2654512"/>
    <lineage>
        <taxon>Bacteria</taxon>
        <taxon>Pseudomonadati</taxon>
        <taxon>Bdellovibrionota</taxon>
        <taxon>Oligoflexia</taxon>
        <taxon>Silvanigrellales</taxon>
        <taxon>Silvanigrellaceae</taxon>
        <taxon>Fluviispira</taxon>
    </lineage>
</organism>
<keyword evidence="3" id="KW-0057">Aromatic amino acid biosynthesis</keyword>
<dbReference type="GO" id="GO:0005829">
    <property type="term" value="C:cytosol"/>
    <property type="evidence" value="ECO:0007669"/>
    <property type="project" value="TreeGrafter"/>
</dbReference>
<dbReference type="EMBL" id="WFLN01000006">
    <property type="protein sequence ID" value="KAB8030751.1"/>
    <property type="molecule type" value="Genomic_DNA"/>
</dbReference>
<dbReference type="PANTHER" id="PTHR21089:SF1">
    <property type="entry name" value="BIFUNCTIONAL 3-DEHYDROQUINATE DEHYDRATASE_SHIKIMATE DEHYDROGENASE, CHLOROPLASTIC"/>
    <property type="match status" value="1"/>
</dbReference>
<dbReference type="GO" id="GO:0004764">
    <property type="term" value="F:shikimate 3-dehydrogenase (NADP+) activity"/>
    <property type="evidence" value="ECO:0007669"/>
    <property type="project" value="InterPro"/>
</dbReference>
<evidence type="ECO:0000313" key="5">
    <source>
        <dbReference type="EMBL" id="KAB8030751.1"/>
    </source>
</evidence>
<dbReference type="InterPro" id="IPR036291">
    <property type="entry name" value="NAD(P)-bd_dom_sf"/>
</dbReference>
<protein>
    <recommendedName>
        <fullName evidence="4">Shikimate dehydrogenase substrate binding N-terminal domain-containing protein</fullName>
    </recommendedName>
</protein>
<proteinExistence type="predicted"/>
<keyword evidence="3" id="KW-0028">Amino-acid biosynthesis</keyword>
<comment type="caution">
    <text evidence="5">The sequence shown here is derived from an EMBL/GenBank/DDBJ whole genome shotgun (WGS) entry which is preliminary data.</text>
</comment>
<evidence type="ECO:0000259" key="4">
    <source>
        <dbReference type="Pfam" id="PF08501"/>
    </source>
</evidence>
<dbReference type="PANTHER" id="PTHR21089">
    <property type="entry name" value="SHIKIMATE DEHYDROGENASE"/>
    <property type="match status" value="1"/>
</dbReference>
<gene>
    <name evidence="5" type="ORF">GCL57_07195</name>
</gene>
<dbReference type="Proteomes" id="UP000442694">
    <property type="component" value="Unassembled WGS sequence"/>
</dbReference>
<dbReference type="Gene3D" id="3.40.50.720">
    <property type="entry name" value="NAD(P)-binding Rossmann-like Domain"/>
    <property type="match status" value="1"/>
</dbReference>
<keyword evidence="2" id="KW-0560">Oxidoreductase</keyword>
<dbReference type="Gene3D" id="3.40.50.10860">
    <property type="entry name" value="Leucine Dehydrogenase, chain A, domain 1"/>
    <property type="match status" value="1"/>
</dbReference>
<dbReference type="SUPFAM" id="SSF51735">
    <property type="entry name" value="NAD(P)-binding Rossmann-fold domains"/>
    <property type="match status" value="1"/>
</dbReference>
<dbReference type="InterPro" id="IPR046346">
    <property type="entry name" value="Aminoacid_DH-like_N_sf"/>
</dbReference>
<dbReference type="GO" id="GO:0019632">
    <property type="term" value="P:shikimate metabolic process"/>
    <property type="evidence" value="ECO:0007669"/>
    <property type="project" value="TreeGrafter"/>
</dbReference>
<dbReference type="GO" id="GO:0009073">
    <property type="term" value="P:aromatic amino acid family biosynthetic process"/>
    <property type="evidence" value="ECO:0007669"/>
    <property type="project" value="UniProtKB-KW"/>
</dbReference>
<evidence type="ECO:0000256" key="2">
    <source>
        <dbReference type="ARBA" id="ARBA00023002"/>
    </source>
</evidence>
<feature type="domain" description="Shikimate dehydrogenase substrate binding N-terminal" evidence="4">
    <location>
        <begin position="22"/>
        <end position="107"/>
    </location>
</feature>
<evidence type="ECO:0000256" key="3">
    <source>
        <dbReference type="ARBA" id="ARBA00023141"/>
    </source>
</evidence>
<evidence type="ECO:0000256" key="1">
    <source>
        <dbReference type="ARBA" id="ARBA00004871"/>
    </source>
</evidence>
<dbReference type="Pfam" id="PF08501">
    <property type="entry name" value="Shikimate_dh_N"/>
    <property type="match status" value="1"/>
</dbReference>
<dbReference type="AlphaFoldDB" id="A0A833JCD6"/>
<dbReference type="GO" id="GO:0050661">
    <property type="term" value="F:NADP binding"/>
    <property type="evidence" value="ECO:0007669"/>
    <property type="project" value="TreeGrafter"/>
</dbReference>
<sequence>MKKMISVKTSFVPDGKTKYCFLFGDSIENSLSPAMHTEWFLREKLNCVYLSMPVKSEDVFLSLVKDLIDTDSFIGGNITLPFKNTILKSNLFELSKRVETIHAANTIYRNDKGKWCLDNTDIFGVQDSIQHLVKTGEKYIALVLGGGGAAASAIYNCIEDKNCLKIVCSTRSPEKTKEHFPFLSNERKVAVNSLEFEKLFKCLSFDCDDKIKVLIINTIPIGQNSLDVNPFAISAMEHTLKITQNKNIFYFDLIYIDSKAILYAKDNKIKAINGKRMLISQAKKSFALWTGIEVKS</sequence>
<comment type="pathway">
    <text evidence="1">Metabolic intermediate biosynthesis; chorismate biosynthesis; chorismate from D-erythrose 4-phosphate and phosphoenolpyruvate: step 4/7.</text>
</comment>
<dbReference type="RefSeq" id="WP_152212678.1">
    <property type="nucleotide sequence ID" value="NZ_WFLN01000006.1"/>
</dbReference>